<dbReference type="Proteomes" id="UP001519460">
    <property type="component" value="Unassembled WGS sequence"/>
</dbReference>
<dbReference type="AlphaFoldDB" id="A0ABD0KVC3"/>
<name>A0ABD0KVC3_9CAEN</name>
<gene>
    <name evidence="1" type="ORF">BaRGS_00017828</name>
</gene>
<comment type="caution">
    <text evidence="1">The sequence shown here is derived from an EMBL/GenBank/DDBJ whole genome shotgun (WGS) entry which is preliminary data.</text>
</comment>
<evidence type="ECO:0000313" key="2">
    <source>
        <dbReference type="Proteomes" id="UP001519460"/>
    </source>
</evidence>
<sequence>MADATTSSSSDLNLMPNADDITTARPDKVHAACSLSLSIPYPALHYADKDGSALLVCWTKVSPRLQNDSVLLKQLKRKGRQSPNTGAKGKQFPPAMVVPVEALDSVEC</sequence>
<dbReference type="EMBL" id="JACVVK020000121">
    <property type="protein sequence ID" value="KAK7490956.1"/>
    <property type="molecule type" value="Genomic_DNA"/>
</dbReference>
<evidence type="ECO:0000313" key="1">
    <source>
        <dbReference type="EMBL" id="KAK7490956.1"/>
    </source>
</evidence>
<accession>A0ABD0KVC3</accession>
<organism evidence="1 2">
    <name type="scientific">Batillaria attramentaria</name>
    <dbReference type="NCBI Taxonomy" id="370345"/>
    <lineage>
        <taxon>Eukaryota</taxon>
        <taxon>Metazoa</taxon>
        <taxon>Spiralia</taxon>
        <taxon>Lophotrochozoa</taxon>
        <taxon>Mollusca</taxon>
        <taxon>Gastropoda</taxon>
        <taxon>Caenogastropoda</taxon>
        <taxon>Sorbeoconcha</taxon>
        <taxon>Cerithioidea</taxon>
        <taxon>Batillariidae</taxon>
        <taxon>Batillaria</taxon>
    </lineage>
</organism>
<proteinExistence type="predicted"/>
<keyword evidence="2" id="KW-1185">Reference proteome</keyword>
<reference evidence="1 2" key="1">
    <citation type="journal article" date="2023" name="Sci. Data">
        <title>Genome assembly of the Korean intertidal mud-creeper Batillaria attramentaria.</title>
        <authorList>
            <person name="Patra A.K."/>
            <person name="Ho P.T."/>
            <person name="Jun S."/>
            <person name="Lee S.J."/>
            <person name="Kim Y."/>
            <person name="Won Y.J."/>
        </authorList>
    </citation>
    <scope>NUCLEOTIDE SEQUENCE [LARGE SCALE GENOMIC DNA]</scope>
    <source>
        <strain evidence="1">Wonlab-2016</strain>
    </source>
</reference>
<protein>
    <submittedName>
        <fullName evidence="1">Uncharacterized protein</fullName>
    </submittedName>
</protein>